<accession>A0A0H4L2W6</accession>
<reference evidence="2" key="2">
    <citation type="submission" date="2015-06" db="EMBL/GenBank/DDBJ databases">
        <title>Genome Sequence of Bacillus endophyticus and Analysis of its Companion Mechanism in the Ketogulonigenium vulgare-Bacillus strain Consortium.</title>
        <authorList>
            <person name="Jia N."/>
            <person name="Du J."/>
            <person name="Ding M.-Z."/>
            <person name="Gao F."/>
            <person name="Yuan Y.-J."/>
        </authorList>
    </citation>
    <scope>NUCLEOTIDE SEQUENCE [LARGE SCALE GENOMIC DNA]</scope>
    <source>
        <strain evidence="2">Hbe603</strain>
    </source>
</reference>
<keyword evidence="2" id="KW-1185">Reference proteome</keyword>
<protein>
    <submittedName>
        <fullName evidence="1">Uncharacterized protein</fullName>
    </submittedName>
</protein>
<sequence>MNKKTVVLCVSIVGALTMSSLSGCASEEKSPTINTDTSQKQTNLQKYTKYPEKNGNQDEEFDLVGTLDKETQDELTLIIDNEKVKIPKRNTFEKEDEINGDIKGELVKIEVNTKGQNAESLELTPQAKANDEGIYEKESDGDYNVIGKLINETSNEVTIEVHNGKKTYTKANDFEKDVDNKSQDIQGKIVRLEVKKNNKVESLEVESEDQ</sequence>
<proteinExistence type="predicted"/>
<evidence type="ECO:0000313" key="1">
    <source>
        <dbReference type="EMBL" id="AKO95083.2"/>
    </source>
</evidence>
<organism evidence="1 2">
    <name type="scientific">Priestia filamentosa</name>
    <dbReference type="NCBI Taxonomy" id="1402861"/>
    <lineage>
        <taxon>Bacteria</taxon>
        <taxon>Bacillati</taxon>
        <taxon>Bacillota</taxon>
        <taxon>Bacilli</taxon>
        <taxon>Bacillales</taxon>
        <taxon>Bacillaceae</taxon>
        <taxon>Priestia</taxon>
    </lineage>
</organism>
<dbReference type="RefSeq" id="WP_019394151.1">
    <property type="nucleotide sequence ID" value="NZ_ALIM01000034.1"/>
</dbReference>
<dbReference type="EMBL" id="CP011974">
    <property type="protein sequence ID" value="AKO95083.2"/>
    <property type="molecule type" value="Genomic_DNA"/>
</dbReference>
<name>A0A1X7EIJ4_9BACI</name>
<dbReference type="GeneID" id="93701728"/>
<dbReference type="Proteomes" id="UP000036202">
    <property type="component" value="Chromosome"/>
</dbReference>
<dbReference type="PROSITE" id="PS51257">
    <property type="entry name" value="PROKAR_LIPOPROTEIN"/>
    <property type="match status" value="1"/>
</dbReference>
<accession>A0A1X7EIJ4</accession>
<dbReference type="AlphaFoldDB" id="A0A1X7EIJ4"/>
<reference evidence="1 2" key="1">
    <citation type="journal article" date="2015" name="PLoS ONE">
        <title>Genome Sequence of Bacillus endophyticus and Analysis of Its Companion Mechanism in the Ketogulonigenium vulgare-Bacillus Strain Consortium.</title>
        <authorList>
            <person name="Jia N."/>
            <person name="Du J."/>
            <person name="Ding M.Z."/>
            <person name="Gao F."/>
            <person name="Yuan Y.J."/>
        </authorList>
    </citation>
    <scope>NUCLEOTIDE SEQUENCE [LARGE SCALE GENOMIC DNA]</scope>
    <source>
        <strain evidence="1 2">Hbe603</strain>
    </source>
</reference>
<dbReference type="KEGG" id="beo:BEH_13025"/>
<dbReference type="OrthoDB" id="2935259at2"/>
<evidence type="ECO:0000313" key="2">
    <source>
        <dbReference type="Proteomes" id="UP000036202"/>
    </source>
</evidence>
<gene>
    <name evidence="1" type="ORF">BEH_13025</name>
</gene>
<dbReference type="PATRIC" id="fig|135735.6.peg.2747"/>